<protein>
    <recommendedName>
        <fullName evidence="3">Antitoxin</fullName>
    </recommendedName>
</protein>
<dbReference type="EMBL" id="JAAGSC010000044">
    <property type="protein sequence ID" value="NDY97118.1"/>
    <property type="molecule type" value="Genomic_DNA"/>
</dbReference>
<comment type="caution">
    <text evidence="1">The sequence shown here is derived from an EMBL/GenBank/DDBJ whole genome shotgun (WGS) entry which is preliminary data.</text>
</comment>
<accession>A0A845V1Y4</accession>
<proteinExistence type="predicted"/>
<evidence type="ECO:0000313" key="2">
    <source>
        <dbReference type="Proteomes" id="UP000484885"/>
    </source>
</evidence>
<gene>
    <name evidence="1" type="ORF">G3I74_15450</name>
</gene>
<organism evidence="1 2">
    <name type="scientific">Wenzhouxiangella limi</name>
    <dbReference type="NCBI Taxonomy" id="2707351"/>
    <lineage>
        <taxon>Bacteria</taxon>
        <taxon>Pseudomonadati</taxon>
        <taxon>Pseudomonadota</taxon>
        <taxon>Gammaproteobacteria</taxon>
        <taxon>Chromatiales</taxon>
        <taxon>Wenzhouxiangellaceae</taxon>
        <taxon>Wenzhouxiangella</taxon>
    </lineage>
</organism>
<keyword evidence="2" id="KW-1185">Reference proteome</keyword>
<dbReference type="Proteomes" id="UP000484885">
    <property type="component" value="Unassembled WGS sequence"/>
</dbReference>
<dbReference type="AlphaFoldDB" id="A0A845V1Y4"/>
<name>A0A845V1Y4_9GAMM</name>
<reference evidence="1 2" key="1">
    <citation type="submission" date="2020-02" db="EMBL/GenBank/DDBJ databases">
        <authorList>
            <person name="Zhang X.-Y."/>
        </authorList>
    </citation>
    <scope>NUCLEOTIDE SEQUENCE [LARGE SCALE GENOMIC DNA]</scope>
    <source>
        <strain evidence="1 2">C33</strain>
    </source>
</reference>
<evidence type="ECO:0008006" key="3">
    <source>
        <dbReference type="Google" id="ProtNLM"/>
    </source>
</evidence>
<sequence length="80" mass="8886">MTTVQITLPDELAEEATRAGLLAADRLEALLREELRSARLSHLRTARAKCAADPLPTMTADEIQAEIRAYRAEQRCATYS</sequence>
<dbReference type="RefSeq" id="WP_164212483.1">
    <property type="nucleotide sequence ID" value="NZ_JAAGSC010000044.1"/>
</dbReference>
<evidence type="ECO:0000313" key="1">
    <source>
        <dbReference type="EMBL" id="NDY97118.1"/>
    </source>
</evidence>